<dbReference type="EMBL" id="JACHBU010000004">
    <property type="protein sequence ID" value="MBB6509225.1"/>
    <property type="molecule type" value="Genomic_DNA"/>
</dbReference>
<comment type="caution">
    <text evidence="2">The sequence shown here is derived from an EMBL/GenBank/DDBJ whole genome shotgun (WGS) entry which is preliminary data.</text>
</comment>
<dbReference type="InterPro" id="IPR043504">
    <property type="entry name" value="Peptidase_S1_PA_chymotrypsin"/>
</dbReference>
<reference evidence="2 3" key="1">
    <citation type="submission" date="2020-08" db="EMBL/GenBank/DDBJ databases">
        <title>The Agave Microbiome: Exploring the role of microbial communities in plant adaptations to desert environments.</title>
        <authorList>
            <person name="Partida-Martinez L.P."/>
        </authorList>
    </citation>
    <scope>NUCLEOTIDE SEQUENCE [LARGE SCALE GENOMIC DNA]</scope>
    <source>
        <strain evidence="2 3">AS3.12</strain>
    </source>
</reference>
<keyword evidence="1" id="KW-0732">Signal</keyword>
<feature type="signal peptide" evidence="1">
    <location>
        <begin position="1"/>
        <end position="24"/>
    </location>
</feature>
<evidence type="ECO:0000256" key="1">
    <source>
        <dbReference type="SAM" id="SignalP"/>
    </source>
</evidence>
<feature type="chain" id="PRO_5031256152" evidence="1">
    <location>
        <begin position="25"/>
        <end position="292"/>
    </location>
</feature>
<accession>A0A7X0MTG1</accession>
<evidence type="ECO:0000313" key="3">
    <source>
        <dbReference type="Proteomes" id="UP000585437"/>
    </source>
</evidence>
<dbReference type="RefSeq" id="WP_184654875.1">
    <property type="nucleotide sequence ID" value="NZ_JACHBU010000004.1"/>
</dbReference>
<protein>
    <submittedName>
        <fullName evidence="2">Uncharacterized protein</fullName>
    </submittedName>
</protein>
<dbReference type="SUPFAM" id="SSF50494">
    <property type="entry name" value="Trypsin-like serine proteases"/>
    <property type="match status" value="1"/>
</dbReference>
<gene>
    <name evidence="2" type="ORF">F4695_002582</name>
</gene>
<proteinExistence type="predicted"/>
<dbReference type="Gene3D" id="2.40.10.10">
    <property type="entry name" value="Trypsin-like serine proteases"/>
    <property type="match status" value="2"/>
</dbReference>
<name>A0A7X0MTG1_9HYPH</name>
<dbReference type="Proteomes" id="UP000585437">
    <property type="component" value="Unassembled WGS sequence"/>
</dbReference>
<keyword evidence="3" id="KW-1185">Reference proteome</keyword>
<evidence type="ECO:0000313" key="2">
    <source>
        <dbReference type="EMBL" id="MBB6509225.1"/>
    </source>
</evidence>
<organism evidence="2 3">
    <name type="scientific">Rhizobium soli</name>
    <dbReference type="NCBI Taxonomy" id="424798"/>
    <lineage>
        <taxon>Bacteria</taxon>
        <taxon>Pseudomonadati</taxon>
        <taxon>Pseudomonadota</taxon>
        <taxon>Alphaproteobacteria</taxon>
        <taxon>Hyphomicrobiales</taxon>
        <taxon>Rhizobiaceae</taxon>
        <taxon>Rhizobium/Agrobacterium group</taxon>
        <taxon>Rhizobium</taxon>
    </lineage>
</organism>
<dbReference type="AlphaFoldDB" id="A0A7X0MTG1"/>
<dbReference type="InterPro" id="IPR009003">
    <property type="entry name" value="Peptidase_S1_PA"/>
</dbReference>
<sequence length="292" mass="31183">MKFWKASFLTLLVSVSLAPTGAFADDRFTCWAPTAAQAAFTADYWTDERRRNAIPAPGLLPESGMPGGDVHSLEGTEVKLAPIKEAPFKFGGKLFFSLGGIDQAASAQFVSDDKIIIGAAHAMWLNGDQASNVVFYPGYDGAPGEAYPIEMASVLTAWTKIPQVPGLAAAAVDYAVMRSTKASTSGKFQLRLAKVPEKTELTLMGYPGRLDGGEYMFMEDPSISVSDATAYEAKPHPMYGGGASGGAWFLPAENKAFEIFSVVSNGSPSNVKGPHFTHETEEMIEYVKGGCK</sequence>